<evidence type="ECO:0000256" key="3">
    <source>
        <dbReference type="SAM" id="Phobius"/>
    </source>
</evidence>
<keyword evidence="3" id="KW-1133">Transmembrane helix</keyword>
<gene>
    <name evidence="4" type="ORF">SEMRO_2041_G312260.1</name>
</gene>
<keyword evidence="3" id="KW-0472">Membrane</keyword>
<accession>A0A9N8HWT9</accession>
<evidence type="ECO:0000313" key="5">
    <source>
        <dbReference type="Proteomes" id="UP001153069"/>
    </source>
</evidence>
<name>A0A9N8HWT9_9STRA</name>
<dbReference type="AlphaFoldDB" id="A0A9N8HWT9"/>
<dbReference type="GO" id="GO:0008194">
    <property type="term" value="F:UDP-glycosyltransferase activity"/>
    <property type="evidence" value="ECO:0007669"/>
    <property type="project" value="InterPro"/>
</dbReference>
<evidence type="ECO:0000256" key="1">
    <source>
        <dbReference type="ARBA" id="ARBA00022676"/>
    </source>
</evidence>
<reference evidence="4" key="1">
    <citation type="submission" date="2020-06" db="EMBL/GenBank/DDBJ databases">
        <authorList>
            <consortium name="Plant Systems Biology data submission"/>
        </authorList>
    </citation>
    <scope>NUCLEOTIDE SEQUENCE</scope>
    <source>
        <strain evidence="4">D6</strain>
    </source>
</reference>
<keyword evidence="2" id="KW-0808">Transferase</keyword>
<comment type="caution">
    <text evidence="4">The sequence shown here is derived from an EMBL/GenBank/DDBJ whole genome shotgun (WGS) entry which is preliminary data.</text>
</comment>
<evidence type="ECO:0000313" key="4">
    <source>
        <dbReference type="EMBL" id="CAB9527665.1"/>
    </source>
</evidence>
<dbReference type="EMBL" id="CAICTM010002039">
    <property type="protein sequence ID" value="CAB9527665.1"/>
    <property type="molecule type" value="Genomic_DNA"/>
</dbReference>
<keyword evidence="1" id="KW-0328">Glycosyltransferase</keyword>
<dbReference type="SUPFAM" id="SSF53756">
    <property type="entry name" value="UDP-Glycosyltransferase/glycogen phosphorylase"/>
    <property type="match status" value="1"/>
</dbReference>
<dbReference type="PANTHER" id="PTHR48043:SF145">
    <property type="entry name" value="FI06409P-RELATED"/>
    <property type="match status" value="1"/>
</dbReference>
<dbReference type="InterPro" id="IPR050271">
    <property type="entry name" value="UDP-glycosyltransferase"/>
</dbReference>
<dbReference type="InterPro" id="IPR002213">
    <property type="entry name" value="UDP_glucos_trans"/>
</dbReference>
<organism evidence="4 5">
    <name type="scientific">Seminavis robusta</name>
    <dbReference type="NCBI Taxonomy" id="568900"/>
    <lineage>
        <taxon>Eukaryota</taxon>
        <taxon>Sar</taxon>
        <taxon>Stramenopiles</taxon>
        <taxon>Ochrophyta</taxon>
        <taxon>Bacillariophyta</taxon>
        <taxon>Bacillariophyceae</taxon>
        <taxon>Bacillariophycidae</taxon>
        <taxon>Naviculales</taxon>
        <taxon>Naviculaceae</taxon>
        <taxon>Seminavis</taxon>
    </lineage>
</organism>
<feature type="transmembrane region" description="Helical" evidence="3">
    <location>
        <begin position="565"/>
        <end position="585"/>
    </location>
</feature>
<proteinExistence type="predicted"/>
<keyword evidence="3" id="KW-0812">Transmembrane</keyword>
<dbReference type="Proteomes" id="UP001153069">
    <property type="component" value="Unassembled WGS sequence"/>
</dbReference>
<dbReference type="CDD" id="cd03784">
    <property type="entry name" value="GT1_Gtf-like"/>
    <property type="match status" value="1"/>
</dbReference>
<dbReference type="Pfam" id="PF00201">
    <property type="entry name" value="UDPGT"/>
    <property type="match status" value="1"/>
</dbReference>
<dbReference type="Gene3D" id="3.40.50.2000">
    <property type="entry name" value="Glycogen Phosphorylase B"/>
    <property type="match status" value="2"/>
</dbReference>
<dbReference type="PANTHER" id="PTHR48043">
    <property type="entry name" value="EG:EG0003.4 PROTEIN-RELATED"/>
    <property type="match status" value="1"/>
</dbReference>
<evidence type="ECO:0000256" key="2">
    <source>
        <dbReference type="ARBA" id="ARBA00022679"/>
    </source>
</evidence>
<dbReference type="OrthoDB" id="5835829at2759"/>
<protein>
    <submittedName>
        <fullName evidence="4">UDP-glucuronosyltransferase</fullName>
    </submittedName>
</protein>
<keyword evidence="5" id="KW-1185">Reference proteome</keyword>
<sequence length="629" mass="69641">MPSLTMAREKATILVESHDLYYGGCSSSSDHGANCAIRKNATAFDSSSSSEIVVDLPATTIETDPAVWPKSKPLPPLKPSAKKVLFVAHFFVSTDVNHMLLMAEELRDRGHECHFIVMEPYVKRVEKAGFTATGTPNVLQGAGLDTIQRAFSYASHETSWFTYVYKYIYGIAPLAAEYYEPSMTIVEQYLAKHGKPDLMVASKASECAIDVAWHEGIPLSVLFTMPLGGMLNAYEDVVAAPDANLWGGVKEQSSLYMRLRKKMVRSAMLINPVVLVGSMKLAWDRYNHGYYPFAIPGQYWKESLIISPWSMGIDLARPLRPLTQLVGFMTPPLPELPHDDASLAKFSTEDQEHLRFLNSKTDGVVFCAFGSLAVLTQEWFDELVAGMDLWARTQGPNSGAVIAVNDLSLKSGLNVSKVPDTVQVTGWINQKLFLAHPHTQAFITHGGLGSLGESIEARVPMLVFPLFFDQPNNAHRLEEAGVALKLHFREERVTAATVAARLTKLTSDPSFAHNLERQYQINKRSGGVAKAIDLIEDALLWDGNLSHLIPVTERATFFQRTNLDLYLLIVLLAAAFLMTVVWPIAQPLLQRYRITARLEAMANKTFEEVISHSSSSGSLHEQLSVISNS</sequence>